<comment type="caution">
    <text evidence="2">The sequence shown here is derived from an EMBL/GenBank/DDBJ whole genome shotgun (WGS) entry which is preliminary data.</text>
</comment>
<feature type="compositionally biased region" description="Polar residues" evidence="1">
    <location>
        <begin position="206"/>
        <end position="216"/>
    </location>
</feature>
<sequence length="234" mass="25783">MGRHWNIQIAQNQEQTNGPSIDIAECSVSGTSNNHEEQGDVIVQGSQRDGLGPLAVVVAIPEEAPSFIAVRETSFCNLEDNGPQAQQSCSTISTLIRAIEYSDEASNIVRLADEEGETLVVSGGRYEVLQLDEDDYTHRGEVVVYTEVQAANEEPQYHGEQIHYEAAALEDTVIEDDLSEPEKDFFNDEQLQHEVLPAILPLQVTTRSQTKGCNSNKRGKEKNKGSGRNGTRKI</sequence>
<dbReference type="Proteomes" id="UP000631114">
    <property type="component" value="Unassembled WGS sequence"/>
</dbReference>
<proteinExistence type="predicted"/>
<reference evidence="2 3" key="1">
    <citation type="submission" date="2020-10" db="EMBL/GenBank/DDBJ databases">
        <title>The Coptis chinensis genome and diversification of protoberbering-type alkaloids.</title>
        <authorList>
            <person name="Wang B."/>
            <person name="Shu S."/>
            <person name="Song C."/>
            <person name="Liu Y."/>
        </authorList>
    </citation>
    <scope>NUCLEOTIDE SEQUENCE [LARGE SCALE GENOMIC DNA]</scope>
    <source>
        <strain evidence="2">HL-2020</strain>
        <tissue evidence="2">Leaf</tissue>
    </source>
</reference>
<name>A0A835LGS7_9MAGN</name>
<feature type="region of interest" description="Disordered" evidence="1">
    <location>
        <begin position="206"/>
        <end position="234"/>
    </location>
</feature>
<gene>
    <name evidence="2" type="ORF">IFM89_039999</name>
</gene>
<dbReference type="EMBL" id="JADFTS010000110">
    <property type="protein sequence ID" value="KAF9586781.1"/>
    <property type="molecule type" value="Genomic_DNA"/>
</dbReference>
<evidence type="ECO:0000256" key="1">
    <source>
        <dbReference type="SAM" id="MobiDB-lite"/>
    </source>
</evidence>
<accession>A0A835LGS7</accession>
<organism evidence="2 3">
    <name type="scientific">Coptis chinensis</name>
    <dbReference type="NCBI Taxonomy" id="261450"/>
    <lineage>
        <taxon>Eukaryota</taxon>
        <taxon>Viridiplantae</taxon>
        <taxon>Streptophyta</taxon>
        <taxon>Embryophyta</taxon>
        <taxon>Tracheophyta</taxon>
        <taxon>Spermatophyta</taxon>
        <taxon>Magnoliopsida</taxon>
        <taxon>Ranunculales</taxon>
        <taxon>Ranunculaceae</taxon>
        <taxon>Coptidoideae</taxon>
        <taxon>Coptis</taxon>
    </lineage>
</organism>
<evidence type="ECO:0000313" key="3">
    <source>
        <dbReference type="Proteomes" id="UP000631114"/>
    </source>
</evidence>
<evidence type="ECO:0000313" key="2">
    <source>
        <dbReference type="EMBL" id="KAF9586781.1"/>
    </source>
</evidence>
<dbReference type="AlphaFoldDB" id="A0A835LGS7"/>
<protein>
    <submittedName>
        <fullName evidence="2">Uncharacterized protein</fullName>
    </submittedName>
</protein>
<keyword evidence="3" id="KW-1185">Reference proteome</keyword>